<evidence type="ECO:0000313" key="2">
    <source>
        <dbReference type="EMBL" id="MFB3170926.1"/>
    </source>
</evidence>
<feature type="transmembrane region" description="Helical" evidence="1">
    <location>
        <begin position="170"/>
        <end position="188"/>
    </location>
</feature>
<comment type="caution">
    <text evidence="2">The sequence shown here is derived from an EMBL/GenBank/DDBJ whole genome shotgun (WGS) entry which is preliminary data.</text>
</comment>
<feature type="transmembrane region" description="Helical" evidence="1">
    <location>
        <begin position="73"/>
        <end position="91"/>
    </location>
</feature>
<dbReference type="InterPro" id="IPR006938">
    <property type="entry name" value="DUF624"/>
</dbReference>
<accession>A0ABV4Z1F1</accession>
<dbReference type="PROSITE" id="PS51257">
    <property type="entry name" value="PROKAR_LIPOPROTEIN"/>
    <property type="match status" value="1"/>
</dbReference>
<feature type="transmembrane region" description="Helical" evidence="1">
    <location>
        <begin position="20"/>
        <end position="46"/>
    </location>
</feature>
<evidence type="ECO:0000313" key="3">
    <source>
        <dbReference type="Proteomes" id="UP001241748"/>
    </source>
</evidence>
<keyword evidence="1" id="KW-0812">Transmembrane</keyword>
<keyword evidence="1" id="KW-1133">Transmembrane helix</keyword>
<keyword evidence="3" id="KW-1185">Reference proteome</keyword>
<protein>
    <submittedName>
        <fullName evidence="2">DUF624 domain-containing protein</fullName>
    </submittedName>
</protein>
<gene>
    <name evidence="2" type="ORF">P5G62_027940</name>
</gene>
<feature type="transmembrane region" description="Helical" evidence="1">
    <location>
        <begin position="143"/>
        <end position="163"/>
    </location>
</feature>
<dbReference type="Pfam" id="PF04854">
    <property type="entry name" value="DUF624"/>
    <property type="match status" value="1"/>
</dbReference>
<organism evidence="2 3">
    <name type="scientific">Neobacillus driksii</name>
    <dbReference type="NCBI Taxonomy" id="3035913"/>
    <lineage>
        <taxon>Bacteria</taxon>
        <taxon>Bacillati</taxon>
        <taxon>Bacillota</taxon>
        <taxon>Bacilli</taxon>
        <taxon>Bacillales</taxon>
        <taxon>Bacillaceae</taxon>
        <taxon>Neobacillus</taxon>
    </lineage>
</organism>
<keyword evidence="1" id="KW-0472">Membrane</keyword>
<reference evidence="2 3" key="1">
    <citation type="submission" date="2024-05" db="EMBL/GenBank/DDBJ databases">
        <authorList>
            <person name="Venkateswaran K."/>
        </authorList>
    </citation>
    <scope>NUCLEOTIDE SEQUENCE [LARGE SCALE GENOMIC DNA]</scope>
    <source>
        <strain evidence="2 3">179-C4-2-HS</strain>
    </source>
</reference>
<evidence type="ECO:0000256" key="1">
    <source>
        <dbReference type="SAM" id="Phobius"/>
    </source>
</evidence>
<dbReference type="RefSeq" id="WP_306075273.1">
    <property type="nucleotide sequence ID" value="NZ_JAROBZ020000004.1"/>
</dbReference>
<name>A0ABV4Z1F1_9BACI</name>
<sequence>MFKVDGLVHRVCTWIYRFSYLNLLFLVSCLPIITIFPAAAALFGVVRQWVKKNDPPVFTTYKLLFVENFKQSMMIGPAVTGLFLLIFADFYLISRMQIGIKDILFICLLMISFFLFISVLYLLPLMVNGYYSSKQLMKNAFQLAIFKPFITLVNLLMIIGLIFISLRFSFFLVFFFFSVSAFITYWFSEKKFIHAA</sequence>
<proteinExistence type="predicted"/>
<feature type="transmembrane region" description="Helical" evidence="1">
    <location>
        <begin position="103"/>
        <end position="123"/>
    </location>
</feature>
<dbReference type="Proteomes" id="UP001241748">
    <property type="component" value="Unassembled WGS sequence"/>
</dbReference>
<dbReference type="EMBL" id="JAROBZ020000004">
    <property type="protein sequence ID" value="MFB3170926.1"/>
    <property type="molecule type" value="Genomic_DNA"/>
</dbReference>